<dbReference type="InterPro" id="IPR036291">
    <property type="entry name" value="NAD(P)-bd_dom_sf"/>
</dbReference>
<evidence type="ECO:0000259" key="1">
    <source>
        <dbReference type="Pfam" id="PF13460"/>
    </source>
</evidence>
<organism evidence="2">
    <name type="scientific">Roseihalotalea indica</name>
    <dbReference type="NCBI Taxonomy" id="2867963"/>
    <lineage>
        <taxon>Bacteria</taxon>
        <taxon>Pseudomonadati</taxon>
        <taxon>Bacteroidota</taxon>
        <taxon>Cytophagia</taxon>
        <taxon>Cytophagales</taxon>
        <taxon>Catalimonadaceae</taxon>
        <taxon>Roseihalotalea</taxon>
    </lineage>
</organism>
<dbReference type="InterPro" id="IPR016040">
    <property type="entry name" value="NAD(P)-bd_dom"/>
</dbReference>
<dbReference type="SUPFAM" id="SSF51735">
    <property type="entry name" value="NAD(P)-binding Rossmann-fold domains"/>
    <property type="match status" value="1"/>
</dbReference>
<name>A0AA49PZB5_9BACT</name>
<dbReference type="AlphaFoldDB" id="A0AA49PZB5"/>
<proteinExistence type="predicted"/>
<accession>A0AA49PZB5</accession>
<dbReference type="Gene3D" id="3.40.50.720">
    <property type="entry name" value="NAD(P)-binding Rossmann-like Domain"/>
    <property type="match status" value="1"/>
</dbReference>
<reference evidence="2" key="1">
    <citation type="journal article" date="2023" name="Comput. Struct. Biotechnol. J.">
        <title>Discovery of a novel marine Bacteroidetes with a rich repertoire of carbohydrate-active enzymes.</title>
        <authorList>
            <person name="Chen B."/>
            <person name="Liu G."/>
            <person name="Chen Q."/>
            <person name="Wang H."/>
            <person name="Liu L."/>
            <person name="Tang K."/>
        </authorList>
    </citation>
    <scope>NUCLEOTIDE SEQUENCE</scope>
    <source>
        <strain evidence="2">TK19036</strain>
    </source>
</reference>
<dbReference type="PANTHER" id="PTHR15020">
    <property type="entry name" value="FLAVIN REDUCTASE-RELATED"/>
    <property type="match status" value="1"/>
</dbReference>
<evidence type="ECO:0000313" key="2">
    <source>
        <dbReference type="EMBL" id="WKN40084.1"/>
    </source>
</evidence>
<reference evidence="2" key="2">
    <citation type="journal article" date="2024" name="Antonie Van Leeuwenhoek">
        <title>Roseihalotalea indica gen. nov., sp. nov., a halophilic Bacteroidetes from mesopelagic Southwest Indian Ocean with higher carbohydrate metabolic potential.</title>
        <authorList>
            <person name="Chen B."/>
            <person name="Zhang M."/>
            <person name="Lin D."/>
            <person name="Ye J."/>
            <person name="Tang K."/>
        </authorList>
    </citation>
    <scope>NUCLEOTIDE SEQUENCE</scope>
    <source>
        <strain evidence="2">TK19036</strain>
    </source>
</reference>
<dbReference type="Pfam" id="PF13460">
    <property type="entry name" value="NAD_binding_10"/>
    <property type="match status" value="1"/>
</dbReference>
<dbReference type="PANTHER" id="PTHR15020:SF43">
    <property type="entry name" value="NAD(P)-BINDING DOMAIN-CONTAINING PROTEIN"/>
    <property type="match status" value="1"/>
</dbReference>
<gene>
    <name evidence="2" type="ORF">K4G66_15425</name>
</gene>
<protein>
    <submittedName>
        <fullName evidence="2">SDR family oxidoreductase</fullName>
    </submittedName>
</protein>
<dbReference type="EMBL" id="CP120682">
    <property type="protein sequence ID" value="WKN40084.1"/>
    <property type="molecule type" value="Genomic_DNA"/>
</dbReference>
<sequence length="240" mass="27202">MAASLNVLVVGATGRTGMKIINKLYNAGHTVHAMVRNREKARQLLSPDIHMIENDLLNYSEYDSIVRNMDVIIYAASATSYWFGKNTPKNIDYESVRQMAMAAENQDVKQFILISSMGVTHPFFFINLYGRVLSWKLKGENALRSTQLNYVIIRPGRLTDKGLSIDQQVLHQDDKVHDQPISREEVAEVAEQCVANPELVRVTFEVGTDKKAVPEPLSAKFARLIPDQNRTRYSQIEVYS</sequence>
<dbReference type="CDD" id="cd05243">
    <property type="entry name" value="SDR_a5"/>
    <property type="match status" value="1"/>
</dbReference>
<feature type="domain" description="NAD(P)-binding" evidence="1">
    <location>
        <begin position="11"/>
        <end position="197"/>
    </location>
</feature>